<dbReference type="InterPro" id="IPR027268">
    <property type="entry name" value="Peptidase_M4/M1_CTD_sf"/>
</dbReference>
<dbReference type="GO" id="GO:0042277">
    <property type="term" value="F:peptide binding"/>
    <property type="evidence" value="ECO:0007669"/>
    <property type="project" value="TreeGrafter"/>
</dbReference>
<dbReference type="GO" id="GO:0070006">
    <property type="term" value="F:metalloaminopeptidase activity"/>
    <property type="evidence" value="ECO:0007669"/>
    <property type="project" value="TreeGrafter"/>
</dbReference>
<dbReference type="STRING" id="55802.TBCH5v1_2191"/>
<name>A0A0S1XE57_THEBA</name>
<accession>A0A0S1XE57</accession>
<dbReference type="InterPro" id="IPR014782">
    <property type="entry name" value="Peptidase_M1_dom"/>
</dbReference>
<dbReference type="GO" id="GO:0008270">
    <property type="term" value="F:zinc ion binding"/>
    <property type="evidence" value="ECO:0007669"/>
    <property type="project" value="InterPro"/>
</dbReference>
<dbReference type="PANTHER" id="PTHR11533:SF174">
    <property type="entry name" value="PUROMYCIN-SENSITIVE AMINOPEPTIDASE-RELATED"/>
    <property type="match status" value="1"/>
</dbReference>
<dbReference type="InterPro" id="IPR050344">
    <property type="entry name" value="Peptidase_M1_aminopeptidases"/>
</dbReference>
<dbReference type="GO" id="GO:0005737">
    <property type="term" value="C:cytoplasm"/>
    <property type="evidence" value="ECO:0007669"/>
    <property type="project" value="TreeGrafter"/>
</dbReference>
<evidence type="ECO:0000313" key="2">
    <source>
        <dbReference type="EMBL" id="ALM76090.1"/>
    </source>
</evidence>
<evidence type="ECO:0000313" key="3">
    <source>
        <dbReference type="Proteomes" id="UP000066042"/>
    </source>
</evidence>
<dbReference type="SUPFAM" id="SSF55486">
    <property type="entry name" value="Metalloproteases ('zincins'), catalytic domain"/>
    <property type="match status" value="1"/>
</dbReference>
<keyword evidence="2" id="KW-0378">Hydrolase</keyword>
<sequence>MKPTHILLTLVLIILVASTVVYSHKNRNSEILSATELTSFEDYASLRAKVMSEYNYPNYEIVVLFNLSLEKSILGVKGNMVEQISFSNLILNEPIWVEIYIPEKVHLNSVQFSHINILKSVCYKEWCLLLINPLSKDGAVTFNYSFRFSFTEQNEDAPFNDPYYTSIKREKIALPLSLASIGINSATTAWKVSFLLFKTPWEDAKAFLIVNQTLIPLTVGEKRVIPTPQNSQFLLFAGRFKEITGNTTQGITIRVYYPLDEVFEIFPGEVLNWSKDVISTYVYLYSIVPSGNYYIINWNTGKAKGNGFLDGIIVGMWSAKGDVGLNKMLMAHELAHSWFGGYADFGVLNEALATFSDLYVENKFGENWYSVAEDKALYGDNTPIVKITKNVPEYQHILYYKGALIFRSLQFILGNETFFEGLRELLNECHGKECNLTDVQAVFENVSGRNLNWFFKEWFYSTKVPNYDVRNLKLDQKGGKYFLNFEIIDKNNFTMPLEVKVLTSRGRIIKKVWVAGNVEVSFELEDKPLKIILDPNEWMVNINRREKIDDIEVVIE</sequence>
<dbReference type="EMBL" id="CP013050">
    <property type="protein sequence ID" value="ALM76090.1"/>
    <property type="molecule type" value="Genomic_DNA"/>
</dbReference>
<keyword evidence="2" id="KW-0031">Aminopeptidase</keyword>
<evidence type="ECO:0000259" key="1">
    <source>
        <dbReference type="Pfam" id="PF01433"/>
    </source>
</evidence>
<dbReference type="GO" id="GO:0016020">
    <property type="term" value="C:membrane"/>
    <property type="evidence" value="ECO:0007669"/>
    <property type="project" value="TreeGrafter"/>
</dbReference>
<dbReference type="Proteomes" id="UP000066042">
    <property type="component" value="Chromosome"/>
</dbReference>
<dbReference type="Gene3D" id="1.10.390.10">
    <property type="entry name" value="Neutral Protease Domain 2"/>
    <property type="match status" value="1"/>
</dbReference>
<reference evidence="2 3" key="1">
    <citation type="journal article" date="2016" name="Genome Announc.">
        <title>Complete genome sequence of the hyperthermophilic and piezophilic archaeon Thermococcus barophilus Ch5, capable of growth at the expense of hydrogenogenesis from carbon monoxide and formate.</title>
        <authorList>
            <person name="Oger P."/>
            <person name="Sokolova T.G."/>
            <person name="Kozhevnikova D.A."/>
            <person name="Taranov E.A."/>
            <person name="Vannier P."/>
            <person name="Lee H.S."/>
            <person name="Kwon K.K."/>
            <person name="Kang S.G."/>
            <person name="Lee J.H."/>
            <person name="Bonch-Osmolovskaya E.A."/>
            <person name="Lebedinsky A.V."/>
        </authorList>
    </citation>
    <scope>NUCLEOTIDE SEQUENCE [LARGE SCALE GENOMIC DNA]</scope>
    <source>
        <strain evidence="3">Ch5</strain>
    </source>
</reference>
<dbReference type="PATRIC" id="fig|55802.8.peg.2173"/>
<dbReference type="PANTHER" id="PTHR11533">
    <property type="entry name" value="PROTEASE M1 ZINC METALLOPROTEASE"/>
    <property type="match status" value="1"/>
</dbReference>
<dbReference type="Pfam" id="PF01433">
    <property type="entry name" value="Peptidase_M1"/>
    <property type="match status" value="1"/>
</dbReference>
<keyword evidence="2" id="KW-0645">Protease</keyword>
<feature type="domain" description="Peptidase M1 membrane alanine aminopeptidase" evidence="1">
    <location>
        <begin position="326"/>
        <end position="458"/>
    </location>
</feature>
<dbReference type="AlphaFoldDB" id="A0A0S1XE57"/>
<organism evidence="2 3">
    <name type="scientific">Thermococcus barophilus</name>
    <dbReference type="NCBI Taxonomy" id="55802"/>
    <lineage>
        <taxon>Archaea</taxon>
        <taxon>Methanobacteriati</taxon>
        <taxon>Methanobacteriota</taxon>
        <taxon>Thermococci</taxon>
        <taxon>Thermococcales</taxon>
        <taxon>Thermococcaceae</taxon>
        <taxon>Thermococcus</taxon>
    </lineage>
</organism>
<gene>
    <name evidence="2" type="ORF">TBCH5v1_2191</name>
</gene>
<dbReference type="GO" id="GO:0043171">
    <property type="term" value="P:peptide catabolic process"/>
    <property type="evidence" value="ECO:0007669"/>
    <property type="project" value="TreeGrafter"/>
</dbReference>
<proteinExistence type="predicted"/>
<dbReference type="GO" id="GO:0005615">
    <property type="term" value="C:extracellular space"/>
    <property type="evidence" value="ECO:0007669"/>
    <property type="project" value="TreeGrafter"/>
</dbReference>
<protein>
    <submittedName>
        <fullName evidence="2">Aminopeptidase</fullName>
    </submittedName>
</protein>